<reference evidence="8" key="1">
    <citation type="submission" date="2016-10" db="EMBL/GenBank/DDBJ databases">
        <authorList>
            <person name="Varghese N."/>
            <person name="Submissions S."/>
        </authorList>
    </citation>
    <scope>NUCLEOTIDE SEQUENCE [LARGE SCALE GENOMIC DNA]</scope>
    <source>
        <strain evidence="8">DSM 46732</strain>
    </source>
</reference>
<dbReference type="STRING" id="405564.SAMN04487905_103192"/>
<dbReference type="Pfam" id="PF01817">
    <property type="entry name" value="CM_2"/>
    <property type="match status" value="1"/>
</dbReference>
<dbReference type="InterPro" id="IPR008240">
    <property type="entry name" value="Chorismate_mutase_periplasmic"/>
</dbReference>
<accession>A0A1H0RR35</accession>
<dbReference type="Proteomes" id="UP000199497">
    <property type="component" value="Unassembled WGS sequence"/>
</dbReference>
<keyword evidence="3 5" id="KW-0732">Signal</keyword>
<organism evidence="7 8">
    <name type="scientific">Actinopolyspora xinjiangensis</name>
    <dbReference type="NCBI Taxonomy" id="405564"/>
    <lineage>
        <taxon>Bacteria</taxon>
        <taxon>Bacillati</taxon>
        <taxon>Actinomycetota</taxon>
        <taxon>Actinomycetes</taxon>
        <taxon>Actinopolysporales</taxon>
        <taxon>Actinopolysporaceae</taxon>
        <taxon>Actinopolyspora</taxon>
    </lineage>
</organism>
<dbReference type="GO" id="GO:0009697">
    <property type="term" value="P:salicylic acid biosynthetic process"/>
    <property type="evidence" value="ECO:0007669"/>
    <property type="project" value="TreeGrafter"/>
</dbReference>
<evidence type="ECO:0000256" key="5">
    <source>
        <dbReference type="SAM" id="SignalP"/>
    </source>
</evidence>
<dbReference type="PANTHER" id="PTHR38041">
    <property type="entry name" value="CHORISMATE MUTASE"/>
    <property type="match status" value="1"/>
</dbReference>
<dbReference type="SUPFAM" id="SSF48600">
    <property type="entry name" value="Chorismate mutase II"/>
    <property type="match status" value="1"/>
</dbReference>
<evidence type="ECO:0000313" key="8">
    <source>
        <dbReference type="Proteomes" id="UP000199497"/>
    </source>
</evidence>
<dbReference type="InterPro" id="IPR036979">
    <property type="entry name" value="CM_dom_sf"/>
</dbReference>
<dbReference type="InterPro" id="IPR051331">
    <property type="entry name" value="Chorismate_mutase-related"/>
</dbReference>
<dbReference type="UniPathway" id="UPA00120">
    <property type="reaction ID" value="UER00203"/>
</dbReference>
<dbReference type="AlphaFoldDB" id="A0A1H0RR35"/>
<dbReference type="PROSITE" id="PS51168">
    <property type="entry name" value="CHORISMATE_MUT_2"/>
    <property type="match status" value="1"/>
</dbReference>
<dbReference type="GO" id="GO:0046417">
    <property type="term" value="P:chorismate metabolic process"/>
    <property type="evidence" value="ECO:0007669"/>
    <property type="project" value="InterPro"/>
</dbReference>
<dbReference type="SMART" id="SM00830">
    <property type="entry name" value="CM_2"/>
    <property type="match status" value="1"/>
</dbReference>
<evidence type="ECO:0000256" key="1">
    <source>
        <dbReference type="ARBA" id="ARBA00004817"/>
    </source>
</evidence>
<dbReference type="NCBIfam" id="NF006741">
    <property type="entry name" value="PRK09269.1"/>
    <property type="match status" value="1"/>
</dbReference>
<dbReference type="EC" id="5.4.99.5" evidence="2"/>
<feature type="signal peptide" evidence="5">
    <location>
        <begin position="1"/>
        <end position="27"/>
    </location>
</feature>
<evidence type="ECO:0000256" key="2">
    <source>
        <dbReference type="ARBA" id="ARBA00012404"/>
    </source>
</evidence>
<gene>
    <name evidence="7" type="ORF">SAMN04487905_103192</name>
</gene>
<evidence type="ECO:0000313" key="7">
    <source>
        <dbReference type="EMBL" id="SDP31855.1"/>
    </source>
</evidence>
<dbReference type="InterPro" id="IPR002701">
    <property type="entry name" value="CM_II_prokaryot"/>
</dbReference>
<feature type="chain" id="PRO_5039717695" description="chorismate mutase" evidence="5">
    <location>
        <begin position="28"/>
        <end position="187"/>
    </location>
</feature>
<name>A0A1H0RR35_9ACTN</name>
<dbReference type="NCBIfam" id="TIGR01806">
    <property type="entry name" value="CM_mono2"/>
    <property type="match status" value="1"/>
</dbReference>
<dbReference type="InterPro" id="IPR036263">
    <property type="entry name" value="Chorismate_II_sf"/>
</dbReference>
<dbReference type="Gene3D" id="1.20.59.10">
    <property type="entry name" value="Chorismate mutase"/>
    <property type="match status" value="1"/>
</dbReference>
<dbReference type="GO" id="GO:0004106">
    <property type="term" value="F:chorismate mutase activity"/>
    <property type="evidence" value="ECO:0007669"/>
    <property type="project" value="UniProtKB-EC"/>
</dbReference>
<feature type="domain" description="Chorismate mutase" evidence="6">
    <location>
        <begin position="16"/>
        <end position="108"/>
    </location>
</feature>
<sequence>MIRARARLTTGVLVPLASLGLALPAATESENTDFGPLVRPAAERLAVADQVAAAKYESGDPVEAPAREREVLAEVSEHAERAGLDPAVATEVFRDRIEANKLVQRCLISRWESGTTAPPRGHPDMDDVRDRTDEINQGLLDTLLGTKSVRHDPGCRAELTRTSIRAASRLDALHARALGRGLHSVCR</sequence>
<dbReference type="EMBL" id="FNJR01000003">
    <property type="protein sequence ID" value="SDP31855.1"/>
    <property type="molecule type" value="Genomic_DNA"/>
</dbReference>
<evidence type="ECO:0000259" key="6">
    <source>
        <dbReference type="PROSITE" id="PS51168"/>
    </source>
</evidence>
<evidence type="ECO:0000256" key="3">
    <source>
        <dbReference type="ARBA" id="ARBA00022729"/>
    </source>
</evidence>
<keyword evidence="8" id="KW-1185">Reference proteome</keyword>
<comment type="pathway">
    <text evidence="1">Metabolic intermediate biosynthesis; prephenate biosynthesis; prephenate from chorismate: step 1/1.</text>
</comment>
<evidence type="ECO:0000256" key="4">
    <source>
        <dbReference type="ARBA" id="ARBA00023235"/>
    </source>
</evidence>
<dbReference type="PANTHER" id="PTHR38041:SF2">
    <property type="entry name" value="SECRETED CHORISMATE MUTASE"/>
    <property type="match status" value="1"/>
</dbReference>
<proteinExistence type="predicted"/>
<keyword evidence="4" id="KW-0413">Isomerase</keyword>
<protein>
    <recommendedName>
        <fullName evidence="2">chorismate mutase</fullName>
        <ecNumber evidence="2">5.4.99.5</ecNumber>
    </recommendedName>
</protein>